<evidence type="ECO:0000313" key="3">
    <source>
        <dbReference type="Proteomes" id="UP000355283"/>
    </source>
</evidence>
<dbReference type="AlphaFoldDB" id="A0A4D9CSK6"/>
<evidence type="ECO:0000259" key="1">
    <source>
        <dbReference type="Pfam" id="PF09353"/>
    </source>
</evidence>
<dbReference type="InterPro" id="IPR018962">
    <property type="entry name" value="DUF1995"/>
</dbReference>
<dbReference type="OrthoDB" id="3155at2759"/>
<organism evidence="2 3">
    <name type="scientific">Nannochloropsis salina CCMP1776</name>
    <dbReference type="NCBI Taxonomy" id="1027361"/>
    <lineage>
        <taxon>Eukaryota</taxon>
        <taxon>Sar</taxon>
        <taxon>Stramenopiles</taxon>
        <taxon>Ochrophyta</taxon>
        <taxon>Eustigmatophyceae</taxon>
        <taxon>Eustigmatales</taxon>
        <taxon>Monodopsidaceae</taxon>
        <taxon>Microchloropsis</taxon>
        <taxon>Microchloropsis salina</taxon>
    </lineage>
</organism>
<keyword evidence="3" id="KW-1185">Reference proteome</keyword>
<proteinExistence type="predicted"/>
<comment type="caution">
    <text evidence="2">The sequence shown here is derived from an EMBL/GenBank/DDBJ whole genome shotgun (WGS) entry which is preliminary data.</text>
</comment>
<gene>
    <name evidence="2" type="ORF">NSK_007660</name>
</gene>
<accession>A0A4D9CSK6</accession>
<evidence type="ECO:0000313" key="2">
    <source>
        <dbReference type="EMBL" id="TFJ81017.1"/>
    </source>
</evidence>
<dbReference type="Pfam" id="PF09353">
    <property type="entry name" value="DUF1995"/>
    <property type="match status" value="1"/>
</dbReference>
<name>A0A4D9CSK6_9STRA</name>
<dbReference type="Proteomes" id="UP000355283">
    <property type="component" value="Unassembled WGS sequence"/>
</dbReference>
<dbReference type="EMBL" id="SDOX01000145">
    <property type="protein sequence ID" value="TFJ81017.1"/>
    <property type="molecule type" value="Genomic_DNA"/>
</dbReference>
<protein>
    <recommendedName>
        <fullName evidence="1">DUF1995 domain-containing protein</fullName>
    </recommendedName>
</protein>
<reference evidence="2 3" key="1">
    <citation type="submission" date="2019-01" db="EMBL/GenBank/DDBJ databases">
        <title>Nuclear Genome Assembly of the Microalgal Biofuel strain Nannochloropsis salina CCMP1776.</title>
        <authorList>
            <person name="Hovde B."/>
        </authorList>
    </citation>
    <scope>NUCLEOTIDE SEQUENCE [LARGE SCALE GENOMIC DNA]</scope>
    <source>
        <strain evidence="2 3">CCMP1776</strain>
    </source>
</reference>
<sequence>MQRGMKIKKAHEHTAATTVRSRRMHFSSGWISLPLQLGVILAATLRGHCHLAGSSISIQGMRPHSLAFFGNWATQAQTSTSSTGTSCSTLATPPPSKLVDKGPSLPKLYGGWFDNTLINQASAAINAAVRDGVKTSEVLFPSLPNMEEREFGTELNMKYNKAVAARLKGPDNILRRKSVAYANVDIASRVAGKTGKRTLILTYDGAVDPNIIKISSKAMLTRINALDGEAATRANDIIFALSPGTGPQWSKASGLKTDAPVVAINAPFSLNYDIAQGGKWEPIYVVKRVTKGWVFRAYPHEFKVYLDKPDGSVELIKEFKGGVVPKLREVSSIVREESQRRGYAVLNDRYLTQRL</sequence>
<feature type="domain" description="DUF1995" evidence="1">
    <location>
        <begin position="117"/>
        <end position="320"/>
    </location>
</feature>